<sequence length="551" mass="61288">MLKRRWSLDGSEDLTTLPDAEVHWNTKARSLTKHVLKVIEATVPGDLMLGAVLEDSLSAAYDLLDAYHGLRSWDPLNFRRSAIEPHGQDRFRHPVDAVIDGLRAYGEKALLARPDLPERWWSIGRDLFRRLALHLVALDASRSYDEKISWLLERSALYETTLKHETYRILKVSAEKASKEARDHLLSAAQAGPSLPKDVTEDILDREQHTKYATYNLLVWLTQVAPGWAEAGTALAEAQDANHVFAPRENPDFDKWMTTGTWGGKLPMELDDFIGSLEKDPAGTVDDLLAGDYSERSLNEPEWRDALSLVSQVAESRPDLGEQLWALVDDRPDRGSQADDLRRAIVDGWAESALGAIANTVVARVTTQVASLESARSVGRFLLEQVRKQIESDETPALAAMRRIALDLWRKHGHSFTHSEAADPNSMAPLTSILGQETSPSTGWLRLIDDGGNIVMTGWASAMTSTRLLRSFSAGRRTRSMPQDPLWRATCSSYSLPTRPSRQSTCSRYSVLTRPRRCFGLPTFATLATTTSCSPLVSWTVSSQSGRGSTR</sequence>
<gene>
    <name evidence="1" type="ORF">J2S90_002860</name>
    <name evidence="2" type="ORF">J2S93_002938</name>
</gene>
<dbReference type="AlphaFoldDB" id="A0AAW8DJX5"/>
<evidence type="ECO:0000313" key="1">
    <source>
        <dbReference type="EMBL" id="MDP9905889.1"/>
    </source>
</evidence>
<name>A0AAW8DJX5_9MICC</name>
<keyword evidence="3" id="KW-1185">Reference proteome</keyword>
<proteinExistence type="predicted"/>
<evidence type="ECO:0000313" key="3">
    <source>
        <dbReference type="Proteomes" id="UP001230951"/>
    </source>
</evidence>
<protein>
    <submittedName>
        <fullName evidence="1">Uncharacterized protein</fullName>
    </submittedName>
</protein>
<organism evidence="1 4">
    <name type="scientific">Arthrobacter bambusae</name>
    <dbReference type="NCBI Taxonomy" id="1338426"/>
    <lineage>
        <taxon>Bacteria</taxon>
        <taxon>Bacillati</taxon>
        <taxon>Actinomycetota</taxon>
        <taxon>Actinomycetes</taxon>
        <taxon>Micrococcales</taxon>
        <taxon>Micrococcaceae</taxon>
        <taxon>Arthrobacter</taxon>
    </lineage>
</organism>
<dbReference type="EMBL" id="JAUSRG010000008">
    <property type="protein sequence ID" value="MDP9905889.1"/>
    <property type="molecule type" value="Genomic_DNA"/>
</dbReference>
<reference evidence="1 3" key="1">
    <citation type="submission" date="2023-07" db="EMBL/GenBank/DDBJ databases">
        <title>Sorghum-associated microbial communities from plants grown in Nebraska, USA.</title>
        <authorList>
            <person name="Schachtman D."/>
        </authorList>
    </citation>
    <scope>NUCLEOTIDE SEQUENCE</scope>
    <source>
        <strain evidence="1">DS1006</strain>
        <strain evidence="2 3">DS1016</strain>
    </source>
</reference>
<comment type="caution">
    <text evidence="1">The sequence shown here is derived from an EMBL/GenBank/DDBJ whole genome shotgun (WGS) entry which is preliminary data.</text>
</comment>
<dbReference type="EMBL" id="JAUSTF010000006">
    <property type="protein sequence ID" value="MDQ0181500.1"/>
    <property type="molecule type" value="Genomic_DNA"/>
</dbReference>
<dbReference type="Proteomes" id="UP001242995">
    <property type="component" value="Unassembled WGS sequence"/>
</dbReference>
<evidence type="ECO:0000313" key="4">
    <source>
        <dbReference type="Proteomes" id="UP001242995"/>
    </source>
</evidence>
<accession>A0AAW8DJX5</accession>
<dbReference type="Proteomes" id="UP001230951">
    <property type="component" value="Unassembled WGS sequence"/>
</dbReference>
<dbReference type="RefSeq" id="WP_306962141.1">
    <property type="nucleotide sequence ID" value="NZ_JAUSRG010000008.1"/>
</dbReference>
<evidence type="ECO:0000313" key="2">
    <source>
        <dbReference type="EMBL" id="MDQ0181500.1"/>
    </source>
</evidence>